<reference evidence="2" key="1">
    <citation type="submission" date="2022-07" db="EMBL/GenBank/DDBJ databases">
        <title>Phylogenomic reconstructions and comparative analyses of Kickxellomycotina fungi.</title>
        <authorList>
            <person name="Reynolds N.K."/>
            <person name="Stajich J.E."/>
            <person name="Barry K."/>
            <person name="Grigoriev I.V."/>
            <person name="Crous P."/>
            <person name="Smith M.E."/>
        </authorList>
    </citation>
    <scope>NUCLEOTIDE SEQUENCE</scope>
    <source>
        <strain evidence="2">NBRC 105414</strain>
    </source>
</reference>
<gene>
    <name evidence="2" type="ORF">H4R18_003503</name>
</gene>
<proteinExistence type="predicted"/>
<sequence length="382" mass="39239">MRLPGRSNTRKPSGRQPDPAWAGVTKNPVFYPPTPARDQVDARPGRLMARLRAALLPRGGGSKGAPESPAGLCDGWVEPPAPHLPHPPRLVARSPVREASISADLCALAGHGFTSRPARADQALGLPGPRSLSAGHRRGADRARLAASVYIPTLRGDLGGDLRQPAASTLAHAPRLGPGHRRRLGLARSVSLTAGAPEVPAVPEVPEPPEPRWPPLPPLPDHLKACCAGGYARSHRGSGSSGSTAAPSVATPAGSPTDNEGSSIMSGRTRGPHTAFLSPQQAQATCLCAEHLVHGLLALDTGAPESRRATARRRRSEGFSDHAGFGGGGGGGGLCVGAAALCVGAAALPGDQRAVYMRNSCADSELVKSTFDLAKLLPSAPL</sequence>
<evidence type="ECO:0000313" key="3">
    <source>
        <dbReference type="Proteomes" id="UP001140217"/>
    </source>
</evidence>
<feature type="region of interest" description="Disordered" evidence="1">
    <location>
        <begin position="1"/>
        <end position="43"/>
    </location>
</feature>
<feature type="compositionally biased region" description="Low complexity" evidence="1">
    <location>
        <begin position="230"/>
        <end position="257"/>
    </location>
</feature>
<evidence type="ECO:0000256" key="1">
    <source>
        <dbReference type="SAM" id="MobiDB-lite"/>
    </source>
</evidence>
<organism evidence="2 3">
    <name type="scientific">Coemansia javaensis</name>
    <dbReference type="NCBI Taxonomy" id="2761396"/>
    <lineage>
        <taxon>Eukaryota</taxon>
        <taxon>Fungi</taxon>
        <taxon>Fungi incertae sedis</taxon>
        <taxon>Zoopagomycota</taxon>
        <taxon>Kickxellomycotina</taxon>
        <taxon>Kickxellomycetes</taxon>
        <taxon>Kickxellales</taxon>
        <taxon>Kickxellaceae</taxon>
        <taxon>Coemansia</taxon>
    </lineage>
</organism>
<dbReference type="Proteomes" id="UP001140217">
    <property type="component" value="Unassembled WGS sequence"/>
</dbReference>
<accession>A0A9W8HDI0</accession>
<feature type="region of interest" description="Disordered" evidence="1">
    <location>
        <begin position="57"/>
        <end position="79"/>
    </location>
</feature>
<feature type="region of interest" description="Disordered" evidence="1">
    <location>
        <begin position="230"/>
        <end position="274"/>
    </location>
</feature>
<dbReference type="EMBL" id="JANBUL010000142">
    <property type="protein sequence ID" value="KAJ2780325.1"/>
    <property type="molecule type" value="Genomic_DNA"/>
</dbReference>
<comment type="caution">
    <text evidence="2">The sequence shown here is derived from an EMBL/GenBank/DDBJ whole genome shotgun (WGS) entry which is preliminary data.</text>
</comment>
<dbReference type="OrthoDB" id="5578629at2759"/>
<dbReference type="AlphaFoldDB" id="A0A9W8HDI0"/>
<keyword evidence="3" id="KW-1185">Reference proteome</keyword>
<evidence type="ECO:0000313" key="2">
    <source>
        <dbReference type="EMBL" id="KAJ2780325.1"/>
    </source>
</evidence>
<name>A0A9W8HDI0_9FUNG</name>
<protein>
    <submittedName>
        <fullName evidence="2">Uncharacterized protein</fullName>
    </submittedName>
</protein>